<evidence type="ECO:0000313" key="2">
    <source>
        <dbReference type="EMBL" id="QHT65626.1"/>
    </source>
</evidence>
<evidence type="ECO:0000313" key="3">
    <source>
        <dbReference type="Proteomes" id="UP000480178"/>
    </source>
</evidence>
<gene>
    <name evidence="2" type="ORF">GXP67_02570</name>
</gene>
<keyword evidence="2" id="KW-0489">Methyltransferase</keyword>
<reference evidence="2 3" key="1">
    <citation type="submission" date="2020-01" db="EMBL/GenBank/DDBJ databases">
        <authorList>
            <person name="Kim M.K."/>
        </authorList>
    </citation>
    <scope>NUCLEOTIDE SEQUENCE [LARGE SCALE GENOMIC DNA]</scope>
    <source>
        <strain evidence="2 3">172606-1</strain>
    </source>
</reference>
<dbReference type="CDD" id="cd02440">
    <property type="entry name" value="AdoMet_MTases"/>
    <property type="match status" value="1"/>
</dbReference>
<dbReference type="GO" id="GO:0008168">
    <property type="term" value="F:methyltransferase activity"/>
    <property type="evidence" value="ECO:0007669"/>
    <property type="project" value="UniProtKB-KW"/>
</dbReference>
<dbReference type="EMBL" id="CP048222">
    <property type="protein sequence ID" value="QHT65626.1"/>
    <property type="molecule type" value="Genomic_DNA"/>
</dbReference>
<dbReference type="KEGG" id="rhoz:GXP67_02570"/>
<dbReference type="AlphaFoldDB" id="A0A6C0GCE1"/>
<protein>
    <submittedName>
        <fullName evidence="2">Class I SAM-dependent methyltransferase</fullName>
    </submittedName>
</protein>
<dbReference type="GO" id="GO:0032259">
    <property type="term" value="P:methylation"/>
    <property type="evidence" value="ECO:0007669"/>
    <property type="project" value="UniProtKB-KW"/>
</dbReference>
<evidence type="ECO:0000259" key="1">
    <source>
        <dbReference type="Pfam" id="PF13649"/>
    </source>
</evidence>
<dbReference type="Gene3D" id="3.40.50.150">
    <property type="entry name" value="Vaccinia Virus protein VP39"/>
    <property type="match status" value="1"/>
</dbReference>
<dbReference type="InterPro" id="IPR029063">
    <property type="entry name" value="SAM-dependent_MTases_sf"/>
</dbReference>
<dbReference type="Proteomes" id="UP000480178">
    <property type="component" value="Chromosome"/>
</dbReference>
<feature type="domain" description="Methyltransferase" evidence="1">
    <location>
        <begin position="55"/>
        <end position="121"/>
    </location>
</feature>
<dbReference type="InterPro" id="IPR041698">
    <property type="entry name" value="Methyltransf_25"/>
</dbReference>
<dbReference type="RefSeq" id="WP_162441708.1">
    <property type="nucleotide sequence ID" value="NZ_CP048222.1"/>
</dbReference>
<name>A0A6C0GCE1_9BACT</name>
<organism evidence="2 3">
    <name type="scientific">Rhodocytophaga rosea</name>
    <dbReference type="NCBI Taxonomy" id="2704465"/>
    <lineage>
        <taxon>Bacteria</taxon>
        <taxon>Pseudomonadati</taxon>
        <taxon>Bacteroidota</taxon>
        <taxon>Cytophagia</taxon>
        <taxon>Cytophagales</taxon>
        <taxon>Rhodocytophagaceae</taxon>
        <taxon>Rhodocytophaga</taxon>
    </lineage>
</organism>
<sequence>MNEKITEELQKFYDQNLANFGQTAKGVGWKNEEAQLVRFEQLAKLLSNKLSFHVNDLGCGTGAFVDYLYANHFSSFAYIGYDILPEMIKIAAAAYQKNQQCRFVHISDPLAMEEADYTVSSGIFNVKNSLSNEKWLEHMMHTIHAMNANSRKGFAFNALTSYADRDKMQDYLYYADPLYLFDYCKKNFSKNVALLHDYNQYDFTIIVRK</sequence>
<proteinExistence type="predicted"/>
<dbReference type="SUPFAM" id="SSF53335">
    <property type="entry name" value="S-adenosyl-L-methionine-dependent methyltransferases"/>
    <property type="match status" value="1"/>
</dbReference>
<dbReference type="Pfam" id="PF13649">
    <property type="entry name" value="Methyltransf_25"/>
    <property type="match status" value="1"/>
</dbReference>
<keyword evidence="2" id="KW-0808">Transferase</keyword>
<accession>A0A6C0GCE1</accession>
<keyword evidence="3" id="KW-1185">Reference proteome</keyword>